<organism evidence="1 2">
    <name type="scientific">Denitratimonas tolerans</name>
    <dbReference type="NCBI Taxonomy" id="1338420"/>
    <lineage>
        <taxon>Bacteria</taxon>
        <taxon>Pseudomonadati</taxon>
        <taxon>Pseudomonadota</taxon>
        <taxon>Gammaproteobacteria</taxon>
        <taxon>Lysobacterales</taxon>
        <taxon>Lysobacteraceae</taxon>
        <taxon>Denitratimonas</taxon>
    </lineage>
</organism>
<dbReference type="EMBL" id="JBBDHC010000001">
    <property type="protein sequence ID" value="MEJ1248073.1"/>
    <property type="molecule type" value="Genomic_DNA"/>
</dbReference>
<gene>
    <name evidence="1" type="ORF">WB794_00035</name>
</gene>
<accession>A0AAW9R1I0</accession>
<dbReference type="PROSITE" id="PS51257">
    <property type="entry name" value="PROKAR_LIPOPROTEIN"/>
    <property type="match status" value="1"/>
</dbReference>
<evidence type="ECO:0000313" key="2">
    <source>
        <dbReference type="Proteomes" id="UP001364472"/>
    </source>
</evidence>
<sequence length="130" mass="14213">MHTRRYAGLLALTVLLTGCTTVGQVRNLEAPACRRSLESGVAQILLAQGENAGEAERLAQRTVSALDLSPDGPRPFALAANSGTDYHFIVQPTRTLCQLRLYGRVRGFTRVTNNLTWIESRPLVGCECSR</sequence>
<name>A0AAW9R1I0_9GAMM</name>
<reference evidence="1 2" key="1">
    <citation type="journal article" date="2016" name="Antonie Van Leeuwenhoek">
        <title>Denitratimonas tolerans gen. nov., sp. nov., a denitrifying bacterium isolated from a bioreactor for tannery wastewater treatment.</title>
        <authorList>
            <person name="Han S.I."/>
            <person name="Kim J.O."/>
            <person name="Lee Y.R."/>
            <person name="Ekpeghere K.I."/>
            <person name="Koh S.C."/>
            <person name="Whang K.S."/>
        </authorList>
    </citation>
    <scope>NUCLEOTIDE SEQUENCE [LARGE SCALE GENOMIC DNA]</scope>
    <source>
        <strain evidence="1 2">KACC 17565</strain>
    </source>
</reference>
<evidence type="ECO:0008006" key="3">
    <source>
        <dbReference type="Google" id="ProtNLM"/>
    </source>
</evidence>
<dbReference type="AlphaFoldDB" id="A0AAW9R1I0"/>
<dbReference type="RefSeq" id="WP_337333798.1">
    <property type="nucleotide sequence ID" value="NZ_JBBDHC010000001.1"/>
</dbReference>
<evidence type="ECO:0000313" key="1">
    <source>
        <dbReference type="EMBL" id="MEJ1248073.1"/>
    </source>
</evidence>
<protein>
    <recommendedName>
        <fullName evidence="3">Lipoprotein</fullName>
    </recommendedName>
</protein>
<proteinExistence type="predicted"/>
<keyword evidence="2" id="KW-1185">Reference proteome</keyword>
<dbReference type="Proteomes" id="UP001364472">
    <property type="component" value="Unassembled WGS sequence"/>
</dbReference>
<comment type="caution">
    <text evidence="1">The sequence shown here is derived from an EMBL/GenBank/DDBJ whole genome shotgun (WGS) entry which is preliminary data.</text>
</comment>